<accession>A0ABM5P0R8</accession>
<keyword evidence="3 7" id="KW-0689">Ribosomal protein</keyword>
<dbReference type="RefSeq" id="WP_024071364.1">
    <property type="nucleotide sequence ID" value="NC_023062.1"/>
</dbReference>
<evidence type="ECO:0000256" key="3">
    <source>
        <dbReference type="ARBA" id="ARBA00022980"/>
    </source>
</evidence>
<dbReference type="SUPFAM" id="SSF46992">
    <property type="entry name" value="Ribosomal protein S20"/>
    <property type="match status" value="1"/>
</dbReference>
<dbReference type="GO" id="GO:0005840">
    <property type="term" value="C:ribosome"/>
    <property type="evidence" value="ECO:0007669"/>
    <property type="project" value="UniProtKB-KW"/>
</dbReference>
<proteinExistence type="predicted"/>
<evidence type="ECO:0000256" key="5">
    <source>
        <dbReference type="ARBA" id="ARBA00035136"/>
    </source>
</evidence>
<evidence type="ECO:0000256" key="2">
    <source>
        <dbReference type="ARBA" id="ARBA00022884"/>
    </source>
</evidence>
<dbReference type="Gene3D" id="1.20.58.110">
    <property type="entry name" value="Ribosomal protein S20"/>
    <property type="match status" value="1"/>
</dbReference>
<dbReference type="InterPro" id="IPR036510">
    <property type="entry name" value="Ribosomal_bS20_sf"/>
</dbReference>
<sequence length="110" mass="13031">MAVKKKVNLRARSRAKELKKEKIRYELRRRAKKQIKKQLSFILESNNLTEEIIQEKKEALYLLYKTLDSKQSKGLITKGRANRLKSRCTRKLNRLISNSIEQQKDNSQIS</sequence>
<evidence type="ECO:0000256" key="1">
    <source>
        <dbReference type="ARBA" id="ARBA00022730"/>
    </source>
</evidence>
<keyword evidence="8" id="KW-1185">Reference proteome</keyword>
<keyword evidence="2" id="KW-0694">RNA-binding</keyword>
<evidence type="ECO:0000256" key="4">
    <source>
        <dbReference type="ARBA" id="ARBA00023274"/>
    </source>
</evidence>
<reference evidence="7 8" key="1">
    <citation type="journal article" date="2014" name="Genome Announc.">
        <title>Complete Genome Sequence of Mycoplasma ovis Strain Michigan, a Hemoplasma of Sheep with Two Distinct 16S rRNA Genes.</title>
        <authorList>
            <person name="Deshuillers P.L."/>
            <person name="Santos A.P."/>
            <person name="do Nascimento N.C."/>
            <person name="Hampel J.A."/>
            <person name="Bergin I.L."/>
            <person name="Dyson M.C."/>
            <person name="Messick J.B."/>
        </authorList>
    </citation>
    <scope>NUCLEOTIDE SEQUENCE [LARGE SCALE GENOMIC DNA]</scope>
    <source>
        <strain evidence="7 8">Michigan</strain>
    </source>
</reference>
<dbReference type="Proteomes" id="UP000018745">
    <property type="component" value="Chromosome"/>
</dbReference>
<organism evidence="7 8">
    <name type="scientific">Mycoplasma ovis str. Michigan</name>
    <dbReference type="NCBI Taxonomy" id="1415773"/>
    <lineage>
        <taxon>Bacteria</taxon>
        <taxon>Bacillati</taxon>
        <taxon>Mycoplasmatota</taxon>
        <taxon>Mollicutes</taxon>
        <taxon>Mycoplasmataceae</taxon>
        <taxon>Mycoplasma</taxon>
    </lineage>
</organism>
<protein>
    <recommendedName>
        <fullName evidence="5">Small ribosomal subunit protein bS20</fullName>
    </recommendedName>
    <alternativeName>
        <fullName evidence="6">30S ribosomal protein S20</fullName>
    </alternativeName>
</protein>
<keyword evidence="1" id="KW-0699">rRNA-binding</keyword>
<name>A0ABM5P0R8_9MOLU</name>
<gene>
    <name evidence="7" type="ORF">OVS_02975</name>
</gene>
<keyword evidence="4" id="KW-0687">Ribonucleoprotein</keyword>
<evidence type="ECO:0000256" key="6">
    <source>
        <dbReference type="ARBA" id="ARBA00035343"/>
    </source>
</evidence>
<evidence type="ECO:0000313" key="7">
    <source>
        <dbReference type="EMBL" id="AHC40015.1"/>
    </source>
</evidence>
<dbReference type="EMBL" id="CP006935">
    <property type="protein sequence ID" value="AHC40015.1"/>
    <property type="molecule type" value="Genomic_DNA"/>
</dbReference>
<dbReference type="NCBIfam" id="TIGR00029">
    <property type="entry name" value="S20"/>
    <property type="match status" value="1"/>
</dbReference>
<dbReference type="InterPro" id="IPR002583">
    <property type="entry name" value="Ribosomal_bS20"/>
</dbReference>
<evidence type="ECO:0000313" key="8">
    <source>
        <dbReference type="Proteomes" id="UP000018745"/>
    </source>
</evidence>